<gene>
    <name evidence="3" type="primary">LOC100375624</name>
</gene>
<organism evidence="2 3">
    <name type="scientific">Saccoglossus kowalevskii</name>
    <name type="common">Acorn worm</name>
    <dbReference type="NCBI Taxonomy" id="10224"/>
    <lineage>
        <taxon>Eukaryota</taxon>
        <taxon>Metazoa</taxon>
        <taxon>Hemichordata</taxon>
        <taxon>Enteropneusta</taxon>
        <taxon>Harrimaniidae</taxon>
        <taxon>Saccoglossus</taxon>
    </lineage>
</organism>
<dbReference type="SUPFAM" id="SSF53649">
    <property type="entry name" value="Alkaline phosphatase-like"/>
    <property type="match status" value="1"/>
</dbReference>
<dbReference type="Pfam" id="PF02995">
    <property type="entry name" value="DUF229"/>
    <property type="match status" value="1"/>
</dbReference>
<evidence type="ECO:0000256" key="1">
    <source>
        <dbReference type="SAM" id="Phobius"/>
    </source>
</evidence>
<dbReference type="RefSeq" id="XP_006817190.1">
    <property type="nucleotide sequence ID" value="XM_006817127.1"/>
</dbReference>
<keyword evidence="1" id="KW-0472">Membrane</keyword>
<dbReference type="PANTHER" id="PTHR10974">
    <property type="entry name" value="FI08016P-RELATED"/>
    <property type="match status" value="1"/>
</dbReference>
<evidence type="ECO:0000313" key="3">
    <source>
        <dbReference type="RefSeq" id="XP_006817190.1"/>
    </source>
</evidence>
<dbReference type="Proteomes" id="UP000694865">
    <property type="component" value="Unplaced"/>
</dbReference>
<keyword evidence="1" id="KW-0812">Transmembrane</keyword>
<dbReference type="InterPro" id="IPR004245">
    <property type="entry name" value="DUF229"/>
</dbReference>
<feature type="transmembrane region" description="Helical" evidence="1">
    <location>
        <begin position="12"/>
        <end position="31"/>
    </location>
</feature>
<sequence length="696" mass="79597">MTMKTCKPLKQIFVVILCVALLLFIFNLYGMKQILRKTHDCQCMQPPCICGGSDNIIVRVLQNTLGGQLNKSTSNITFSIIHSKASAQSRTSPEAKTHVKHNETTISKTNRKRLKNGTKEKNRSKNYQLETAVKTNVSKGDHDIKNYVIESEEEESSEYEDSSNSIFDVETNASELDLDDYKESPCQIPVLEPFHTSIVHLMENKEPINCEKKNGHPDLSYVDETGRKLFLNLSSLPTPRPSFCSYSYILRESDEVCSFTESEVIALDEKVDHKKDVLLTDNIESDFLYVSCDNDEEYDDSWLFDMHAHISPIPGVTDKTLPKSALGLDVIVLGFDSTSHMNFIRQMPKSYKYLTETMQSVVLNGYNIVGDATAAALIPMLTGHLAENLPEARRNVDDAGFVDSYPFIWKQFKEQGYVTMFAEDSPFLGAFNRQYVGFDKQPTDHYMRPYWLTSVRSTPDYNSISRPKLCDGAKLQHKVMFDYLKEFQVKYKNIRKFGFMFLTELTHGNMNMIHLADNDLYNYLTEMYSTHHFDNTLFVMFGDHGARYTTIRATLQGRLEERLTFMSVFVPKAIRQSHPELYINLKDNSNRLTTPFDWHAMLKDVLNYSVNNTDTKAISLFKEISADRSCHDAGVDTHWCACLDWTSVDTTTSKVQHAAAEFLKAINNLTESVRKQCARLKIQQITHAERNAPNEK</sequence>
<protein>
    <submittedName>
        <fullName evidence="3">Uncharacterized protein LOC100375624</fullName>
    </submittedName>
</protein>
<dbReference type="GeneID" id="100375624"/>
<evidence type="ECO:0000313" key="2">
    <source>
        <dbReference type="Proteomes" id="UP000694865"/>
    </source>
</evidence>
<dbReference type="CDD" id="cd16021">
    <property type="entry name" value="ALP_like"/>
    <property type="match status" value="1"/>
</dbReference>
<dbReference type="PANTHER" id="PTHR10974:SF1">
    <property type="entry name" value="FI08016P-RELATED"/>
    <property type="match status" value="1"/>
</dbReference>
<name>A0ABM0MAZ9_SACKO</name>
<keyword evidence="1" id="KW-1133">Transmembrane helix</keyword>
<reference evidence="3" key="1">
    <citation type="submission" date="2025-08" db="UniProtKB">
        <authorList>
            <consortium name="RefSeq"/>
        </authorList>
    </citation>
    <scope>IDENTIFICATION</scope>
    <source>
        <tissue evidence="3">Testes</tissue>
    </source>
</reference>
<keyword evidence="2" id="KW-1185">Reference proteome</keyword>
<feature type="non-terminal residue" evidence="3">
    <location>
        <position position="696"/>
    </location>
</feature>
<dbReference type="InterPro" id="IPR017850">
    <property type="entry name" value="Alkaline_phosphatase_core_sf"/>
</dbReference>
<accession>A0ABM0MAZ9</accession>
<dbReference type="Gene3D" id="3.40.720.10">
    <property type="entry name" value="Alkaline Phosphatase, subunit A"/>
    <property type="match status" value="1"/>
</dbReference>
<proteinExistence type="predicted"/>